<dbReference type="InterPro" id="IPR005552">
    <property type="entry name" value="Scramblase"/>
</dbReference>
<protein>
    <recommendedName>
        <fullName evidence="2">Phospholipid scramblase</fullName>
    </recommendedName>
</protein>
<dbReference type="GO" id="GO:0017128">
    <property type="term" value="F:phospholipid scramblase activity"/>
    <property type="evidence" value="ECO:0007669"/>
    <property type="project" value="InterPro"/>
</dbReference>
<accession>A0A9P0BRY0</accession>
<keyword evidence="2" id="KW-0106">Calcium</keyword>
<dbReference type="PANTHER" id="PTHR23248:SF9">
    <property type="entry name" value="PHOSPHOLIPID SCRAMBLASE"/>
    <property type="match status" value="1"/>
</dbReference>
<dbReference type="GO" id="GO:0005886">
    <property type="term" value="C:plasma membrane"/>
    <property type="evidence" value="ECO:0007669"/>
    <property type="project" value="TreeGrafter"/>
</dbReference>
<dbReference type="InterPro" id="IPR025659">
    <property type="entry name" value="Tubby-like_C"/>
</dbReference>
<dbReference type="Proteomes" id="UP001154114">
    <property type="component" value="Chromosome 2"/>
</dbReference>
<comment type="similarity">
    <text evidence="1 2">Belongs to the phospholipid scramblase family.</text>
</comment>
<sequence length="204" mass="23104">MLPFRGTANDECTTPDLMHSDNMEKGVELLEQLAQVHVQQIRPWCSGRKYVVTSPEDEVLFSLSDTYTLTCLFGGGRRPFHVLGTDVLNTPAFALHRPYHLVSDKMKVLIDGDVECVVRKEQTIRPIFSINDAGNTPMLRVKGNFTAGAFKLQSLDKHTIGSITNTARLLACSEEYKIYFPRDLDVRYKVAVIATCVFIDYRYH</sequence>
<evidence type="ECO:0000313" key="4">
    <source>
        <dbReference type="Proteomes" id="UP001154114"/>
    </source>
</evidence>
<reference evidence="3" key="1">
    <citation type="submission" date="2021-12" db="EMBL/GenBank/DDBJ databases">
        <authorList>
            <person name="King R."/>
        </authorList>
    </citation>
    <scope>NUCLEOTIDE SEQUENCE</scope>
</reference>
<name>A0A9P0BRY0_CHRIL</name>
<evidence type="ECO:0000256" key="1">
    <source>
        <dbReference type="ARBA" id="ARBA00005350"/>
    </source>
</evidence>
<comment type="function">
    <text evidence="2">May mediate accelerated ATP-independent bidirectional transbilayer migration of phospholipids upon binding calcium ions that results in a loss of phospholipid asymmetry in the plasma membrane.</text>
</comment>
<dbReference type="OrthoDB" id="191150at2759"/>
<evidence type="ECO:0000256" key="2">
    <source>
        <dbReference type="RuleBase" id="RU363116"/>
    </source>
</evidence>
<proteinExistence type="inferred from homology"/>
<gene>
    <name evidence="3" type="ORF">CINC_LOCUS5338</name>
</gene>
<dbReference type="SUPFAM" id="SSF54518">
    <property type="entry name" value="Tubby C-terminal domain-like"/>
    <property type="match status" value="1"/>
</dbReference>
<dbReference type="AlphaFoldDB" id="A0A9P0BRY0"/>
<keyword evidence="2" id="KW-0449">Lipoprotein</keyword>
<organism evidence="3 4">
    <name type="scientific">Chrysodeixis includens</name>
    <name type="common">Soybean looper</name>
    <name type="synonym">Pseudoplusia includens</name>
    <dbReference type="NCBI Taxonomy" id="689277"/>
    <lineage>
        <taxon>Eukaryota</taxon>
        <taxon>Metazoa</taxon>
        <taxon>Ecdysozoa</taxon>
        <taxon>Arthropoda</taxon>
        <taxon>Hexapoda</taxon>
        <taxon>Insecta</taxon>
        <taxon>Pterygota</taxon>
        <taxon>Neoptera</taxon>
        <taxon>Endopterygota</taxon>
        <taxon>Lepidoptera</taxon>
        <taxon>Glossata</taxon>
        <taxon>Ditrysia</taxon>
        <taxon>Noctuoidea</taxon>
        <taxon>Noctuidae</taxon>
        <taxon>Plusiinae</taxon>
        <taxon>Chrysodeixis</taxon>
    </lineage>
</organism>
<dbReference type="Pfam" id="PF03803">
    <property type="entry name" value="Scramblase"/>
    <property type="match status" value="1"/>
</dbReference>
<keyword evidence="2" id="KW-0564">Palmitate</keyword>
<dbReference type="EMBL" id="LR824005">
    <property type="protein sequence ID" value="CAH0592090.1"/>
    <property type="molecule type" value="Genomic_DNA"/>
</dbReference>
<comment type="cofactor">
    <cofactor evidence="2">
        <name>Ca(2+)</name>
        <dbReference type="ChEBI" id="CHEBI:29108"/>
    </cofactor>
</comment>
<keyword evidence="4" id="KW-1185">Reference proteome</keyword>
<dbReference type="PANTHER" id="PTHR23248">
    <property type="entry name" value="PHOSPHOLIPID SCRAMBLASE-RELATED"/>
    <property type="match status" value="1"/>
</dbReference>
<evidence type="ECO:0000313" key="3">
    <source>
        <dbReference type="EMBL" id="CAH0592090.1"/>
    </source>
</evidence>